<accession>E4T437</accession>
<evidence type="ECO:0000313" key="6">
    <source>
        <dbReference type="Proteomes" id="UP000008718"/>
    </source>
</evidence>
<keyword evidence="5" id="KW-0540">Nuclease</keyword>
<keyword evidence="6" id="KW-1185">Reference proteome</keyword>
<dbReference type="eggNOG" id="COG3568">
    <property type="taxonomic scope" value="Bacteria"/>
</dbReference>
<dbReference type="Gene3D" id="3.60.10.10">
    <property type="entry name" value="Endonuclease/exonuclease/phosphatase"/>
    <property type="match status" value="1"/>
</dbReference>
<feature type="signal peptide" evidence="3">
    <location>
        <begin position="1"/>
        <end position="21"/>
    </location>
</feature>
<dbReference type="STRING" id="694427.Palpr_1335"/>
<evidence type="ECO:0000256" key="1">
    <source>
        <dbReference type="ARBA" id="ARBA00022729"/>
    </source>
</evidence>
<feature type="domain" description="Endonuclease/exonuclease/phosphatase" evidence="4">
    <location>
        <begin position="40"/>
        <end position="288"/>
    </location>
</feature>
<dbReference type="GO" id="GO:0005576">
    <property type="term" value="C:extracellular region"/>
    <property type="evidence" value="ECO:0007669"/>
    <property type="project" value="InterPro"/>
</dbReference>
<dbReference type="OrthoDB" id="5447300at2"/>
<dbReference type="InterPro" id="IPR038772">
    <property type="entry name" value="Sph/SMPD2-like"/>
</dbReference>
<dbReference type="InterPro" id="IPR036691">
    <property type="entry name" value="Endo/exonu/phosph_ase_sf"/>
</dbReference>
<reference evidence="5 6" key="2">
    <citation type="journal article" date="2011" name="Stand. Genomic Sci.">
        <title>Complete genome sequence of Paludibacter propionicigenes type strain (WB4).</title>
        <authorList>
            <person name="Gronow S."/>
            <person name="Munk C."/>
            <person name="Lapidus A."/>
            <person name="Nolan M."/>
            <person name="Lucas S."/>
            <person name="Hammon N."/>
            <person name="Deshpande S."/>
            <person name="Cheng J.F."/>
            <person name="Tapia R."/>
            <person name="Han C."/>
            <person name="Goodwin L."/>
            <person name="Pitluck S."/>
            <person name="Liolios K."/>
            <person name="Ivanova N."/>
            <person name="Mavromatis K."/>
            <person name="Mikhailova N."/>
            <person name="Pati A."/>
            <person name="Chen A."/>
            <person name="Palaniappan K."/>
            <person name="Land M."/>
            <person name="Hauser L."/>
            <person name="Chang Y.J."/>
            <person name="Jeffries C.D."/>
            <person name="Brambilla E."/>
            <person name="Rohde M."/>
            <person name="Goker M."/>
            <person name="Detter J.C."/>
            <person name="Woyke T."/>
            <person name="Bristow J."/>
            <person name="Eisen J.A."/>
            <person name="Markowitz V."/>
            <person name="Hugenholtz P."/>
            <person name="Kyrpides N.C."/>
            <person name="Klenk H.P."/>
        </authorList>
    </citation>
    <scope>NUCLEOTIDE SEQUENCE [LARGE SCALE GENOMIC DNA]</scope>
    <source>
        <strain evidence="6">DSM 17365 / JCM 13257 / WB4</strain>
    </source>
</reference>
<organism evidence="5 6">
    <name type="scientific">Paludibacter propionicigenes (strain DSM 17365 / JCM 13257 / WB4)</name>
    <dbReference type="NCBI Taxonomy" id="694427"/>
    <lineage>
        <taxon>Bacteria</taxon>
        <taxon>Pseudomonadati</taxon>
        <taxon>Bacteroidota</taxon>
        <taxon>Bacteroidia</taxon>
        <taxon>Bacteroidales</taxon>
        <taxon>Paludibacteraceae</taxon>
        <taxon>Paludibacter</taxon>
    </lineage>
</organism>
<dbReference type="Pfam" id="PF03372">
    <property type="entry name" value="Exo_endo_phos"/>
    <property type="match status" value="1"/>
</dbReference>
<dbReference type="PANTHER" id="PTHR16320:SF23">
    <property type="entry name" value="SPHINGOMYELINASE C 1"/>
    <property type="match status" value="1"/>
</dbReference>
<dbReference type="AlphaFoldDB" id="E4T437"/>
<dbReference type="InterPro" id="IPR005135">
    <property type="entry name" value="Endo/exonuclease/phosphatase"/>
</dbReference>
<dbReference type="CDD" id="cd09078">
    <property type="entry name" value="nSMase"/>
    <property type="match status" value="1"/>
</dbReference>
<dbReference type="GO" id="GO:0004519">
    <property type="term" value="F:endonuclease activity"/>
    <property type="evidence" value="ECO:0007669"/>
    <property type="project" value="UniProtKB-KW"/>
</dbReference>
<dbReference type="GO" id="GO:0004767">
    <property type="term" value="F:sphingomyelin phosphodiesterase activity"/>
    <property type="evidence" value="ECO:0007669"/>
    <property type="project" value="InterPro"/>
</dbReference>
<keyword evidence="1 3" id="KW-0732">Signal</keyword>
<proteinExistence type="predicted"/>
<dbReference type="HOGENOM" id="CLU_888078_0_0_10"/>
<protein>
    <submittedName>
        <fullName evidence="5">Endonuclease/exonuclease/phosphatase</fullName>
    </submittedName>
</protein>
<feature type="chain" id="PRO_5003186836" evidence="3">
    <location>
        <begin position="22"/>
        <end position="313"/>
    </location>
</feature>
<dbReference type="RefSeq" id="WP_013444850.1">
    <property type="nucleotide sequence ID" value="NC_014734.1"/>
</dbReference>
<keyword evidence="5" id="KW-0269">Exonuclease</keyword>
<dbReference type="KEGG" id="ppn:Palpr_1335"/>
<reference key="1">
    <citation type="submission" date="2010-11" db="EMBL/GenBank/DDBJ databases">
        <title>The complete genome of Paludibacter propionicigenes DSM 17365.</title>
        <authorList>
            <consortium name="US DOE Joint Genome Institute (JGI-PGF)"/>
            <person name="Lucas S."/>
            <person name="Copeland A."/>
            <person name="Lapidus A."/>
            <person name="Bruce D."/>
            <person name="Goodwin L."/>
            <person name="Pitluck S."/>
            <person name="Kyrpides N."/>
            <person name="Mavromatis K."/>
            <person name="Ivanova N."/>
            <person name="Munk A.C."/>
            <person name="Brettin T."/>
            <person name="Detter J.C."/>
            <person name="Han C."/>
            <person name="Tapia R."/>
            <person name="Land M."/>
            <person name="Hauser L."/>
            <person name="Markowitz V."/>
            <person name="Cheng J.-F."/>
            <person name="Hugenholtz P."/>
            <person name="Woyke T."/>
            <person name="Wu D."/>
            <person name="Gronow S."/>
            <person name="Wellnitz S."/>
            <person name="Brambilla E."/>
            <person name="Klenk H.-P."/>
            <person name="Eisen J.A."/>
        </authorList>
    </citation>
    <scope>NUCLEOTIDE SEQUENCE</scope>
    <source>
        <strain>WB4</strain>
    </source>
</reference>
<evidence type="ECO:0000259" key="4">
    <source>
        <dbReference type="Pfam" id="PF03372"/>
    </source>
</evidence>
<evidence type="ECO:0000313" key="5">
    <source>
        <dbReference type="EMBL" id="ADQ79481.1"/>
    </source>
</evidence>
<dbReference type="EMBL" id="CP002345">
    <property type="protein sequence ID" value="ADQ79481.1"/>
    <property type="molecule type" value="Genomic_DNA"/>
</dbReference>
<keyword evidence="5" id="KW-0255">Endonuclease</keyword>
<keyword evidence="2" id="KW-0378">Hydrolase</keyword>
<sequence>MNRNLCLIILLMLLTSIDAMSQTSLLMDTPDLGTKPLKILSWNIYMLPYISLFNHNADRARVIADKLEFSDYQIIVFQEAFSSKCRNILAKRLAKEYPYQYGPANKCYWPFRTSSGLWVVSKMPLKQLAKIKFTEGSGFDIIARKGAVLFQGDFEGTRFQLLATHLQADNSEKIRAKQCREIKEHLLNEFYNPNIPQLICGDFNIEMDDRVNYQRMLSTLEANNGLISGEVKCTYDEIDNNLARNAQGEKKVIDYILVRNEQLIHRIERKVHTFYARIGEKSSNLSDHYAMEANIVFNTVPTAVSSLLLTDRK</sequence>
<dbReference type="Proteomes" id="UP000008718">
    <property type="component" value="Chromosome"/>
</dbReference>
<name>E4T437_PALPW</name>
<dbReference type="InterPro" id="IPR017766">
    <property type="entry name" value="Sphingomyelinase/PLipase_C"/>
</dbReference>
<dbReference type="PANTHER" id="PTHR16320">
    <property type="entry name" value="SPHINGOMYELINASE FAMILY MEMBER"/>
    <property type="match status" value="1"/>
</dbReference>
<dbReference type="SUPFAM" id="SSF56219">
    <property type="entry name" value="DNase I-like"/>
    <property type="match status" value="1"/>
</dbReference>
<dbReference type="GO" id="GO:0004527">
    <property type="term" value="F:exonuclease activity"/>
    <property type="evidence" value="ECO:0007669"/>
    <property type="project" value="UniProtKB-KW"/>
</dbReference>
<gene>
    <name evidence="5" type="ordered locus">Palpr_1335</name>
</gene>
<evidence type="ECO:0000256" key="3">
    <source>
        <dbReference type="SAM" id="SignalP"/>
    </source>
</evidence>
<evidence type="ECO:0000256" key="2">
    <source>
        <dbReference type="ARBA" id="ARBA00022801"/>
    </source>
</evidence>